<accession>A0ABM9DQI3</accession>
<dbReference type="Proteomes" id="UP001153050">
    <property type="component" value="Unassembled WGS sequence"/>
</dbReference>
<keyword evidence="2" id="KW-1185">Reference proteome</keyword>
<gene>
    <name evidence="1" type="ORF">MES5069_20085</name>
</gene>
<organism evidence="1 2">
    <name type="scientific">Mesorhizobium escarrei</name>
    <dbReference type="NCBI Taxonomy" id="666018"/>
    <lineage>
        <taxon>Bacteria</taxon>
        <taxon>Pseudomonadati</taxon>
        <taxon>Pseudomonadota</taxon>
        <taxon>Alphaproteobacteria</taxon>
        <taxon>Hyphomicrobiales</taxon>
        <taxon>Phyllobacteriaceae</taxon>
        <taxon>Mesorhizobium</taxon>
    </lineage>
</organism>
<protein>
    <recommendedName>
        <fullName evidence="3">DUF2892 domain-containing protein</fullName>
    </recommendedName>
</protein>
<evidence type="ECO:0000313" key="1">
    <source>
        <dbReference type="EMBL" id="CAH2398398.1"/>
    </source>
</evidence>
<dbReference type="PROSITE" id="PS51257">
    <property type="entry name" value="PROKAR_LIPOPROTEIN"/>
    <property type="match status" value="1"/>
</dbReference>
<evidence type="ECO:0008006" key="3">
    <source>
        <dbReference type="Google" id="ProtNLM"/>
    </source>
</evidence>
<sequence>MEKGLSSCLAVWPSAQTVLSQACLGLGLVLLAVRVLKTPVVAGVFSLRLAGYGKIFQEPCELSGLPVKENNRNAPSLLTSPRAGIHQLTGHSFMKSTA</sequence>
<comment type="caution">
    <text evidence="1">The sequence shown here is derived from an EMBL/GenBank/DDBJ whole genome shotgun (WGS) entry which is preliminary data.</text>
</comment>
<reference evidence="1 2" key="1">
    <citation type="submission" date="2022-03" db="EMBL/GenBank/DDBJ databases">
        <authorList>
            <person name="Brunel B."/>
        </authorList>
    </citation>
    <scope>NUCLEOTIDE SEQUENCE [LARGE SCALE GENOMIC DNA]</scope>
    <source>
        <strain evidence="1">STM5069sample</strain>
    </source>
</reference>
<proteinExistence type="predicted"/>
<name>A0ABM9DQI3_9HYPH</name>
<evidence type="ECO:0000313" key="2">
    <source>
        <dbReference type="Proteomes" id="UP001153050"/>
    </source>
</evidence>
<dbReference type="EMBL" id="CAKXZT010000112">
    <property type="protein sequence ID" value="CAH2398398.1"/>
    <property type="molecule type" value="Genomic_DNA"/>
</dbReference>